<dbReference type="AlphaFoldDB" id="A0A8H6YB21"/>
<dbReference type="Proteomes" id="UP000623467">
    <property type="component" value="Unassembled WGS sequence"/>
</dbReference>
<gene>
    <name evidence="1" type="ORF">MSAN_01395900</name>
</gene>
<accession>A0A8H6YB21</accession>
<keyword evidence="2" id="KW-1185">Reference proteome</keyword>
<protein>
    <submittedName>
        <fullName evidence="1">Uncharacterized protein</fullName>
    </submittedName>
</protein>
<sequence length="450" mass="50050">MAGKPPTISETSYSMPLQLLDNSLPDEILSEILSPALKVSDSDFSDTTSDVSPFANYSESSSAFLLVRKSWLRVGTPLLYNVVILRSAAQANALSVALSANKGLGKFIRKLRVEGGYLPMDIVLGCSPNIFDLCLTLKIYGSDNTNGLCKGLKLISPTRLILRNSSRPLKNKMTWQLFDALAEAISNWDRLVPFSQSDPGTLLIVLKGVLKVSQFDYGSHDSKIIQSLIKCKRLHTLVLSECNPYNLSWAYDKIKDCPLKCIQIKEPVSRGAWGVLKTRVPMIMNLLKFTKISATSKLPRIPRSLNPFFVPMASAPEAVHDKIWSRVLYLAVCVPEPVNNPSAKNRKLAPLLVSKTFNRLGLPYYYAQVVLRNSLAVTKFAAVLLRYPSIGPHVRSLAMEYWDRHVTNATRTAVFVVLSRTTGLLRFSQTLRSEMHITPSIYKKNGSGTR</sequence>
<organism evidence="1 2">
    <name type="scientific">Mycena sanguinolenta</name>
    <dbReference type="NCBI Taxonomy" id="230812"/>
    <lineage>
        <taxon>Eukaryota</taxon>
        <taxon>Fungi</taxon>
        <taxon>Dikarya</taxon>
        <taxon>Basidiomycota</taxon>
        <taxon>Agaricomycotina</taxon>
        <taxon>Agaricomycetes</taxon>
        <taxon>Agaricomycetidae</taxon>
        <taxon>Agaricales</taxon>
        <taxon>Marasmiineae</taxon>
        <taxon>Mycenaceae</taxon>
        <taxon>Mycena</taxon>
    </lineage>
</organism>
<dbReference type="EMBL" id="JACAZH010000011">
    <property type="protein sequence ID" value="KAF7354815.1"/>
    <property type="molecule type" value="Genomic_DNA"/>
</dbReference>
<comment type="caution">
    <text evidence="1">The sequence shown here is derived from an EMBL/GenBank/DDBJ whole genome shotgun (WGS) entry which is preliminary data.</text>
</comment>
<evidence type="ECO:0000313" key="2">
    <source>
        <dbReference type="Proteomes" id="UP000623467"/>
    </source>
</evidence>
<proteinExistence type="predicted"/>
<evidence type="ECO:0000313" key="1">
    <source>
        <dbReference type="EMBL" id="KAF7354815.1"/>
    </source>
</evidence>
<name>A0A8H6YB21_9AGAR</name>
<dbReference type="OrthoDB" id="2786563at2759"/>
<reference evidence="1" key="1">
    <citation type="submission" date="2020-05" db="EMBL/GenBank/DDBJ databases">
        <title>Mycena genomes resolve the evolution of fungal bioluminescence.</title>
        <authorList>
            <person name="Tsai I.J."/>
        </authorList>
    </citation>
    <scope>NUCLEOTIDE SEQUENCE</scope>
    <source>
        <strain evidence="1">160909Yilan</strain>
    </source>
</reference>